<dbReference type="PANTHER" id="PTHR31169:SF23">
    <property type="entry name" value="OS03G0572250 PROTEIN"/>
    <property type="match status" value="1"/>
</dbReference>
<evidence type="ECO:0000256" key="6">
    <source>
        <dbReference type="ARBA" id="ARBA00022843"/>
    </source>
</evidence>
<feature type="compositionally biased region" description="Basic residues" evidence="10">
    <location>
        <begin position="489"/>
        <end position="500"/>
    </location>
</feature>
<keyword evidence="9" id="KW-0539">Nucleus</keyword>
<dbReference type="GO" id="GO:0005634">
    <property type="term" value="C:nucleus"/>
    <property type="evidence" value="ECO:0007669"/>
    <property type="project" value="UniProtKB-SubCell"/>
</dbReference>
<keyword evidence="3" id="KW-0963">Cytoplasm</keyword>
<feature type="region of interest" description="Disordered" evidence="10">
    <location>
        <begin position="1546"/>
        <end position="1595"/>
    </location>
</feature>
<comment type="subcellular location">
    <subcellularLocation>
        <location evidence="2">Cytoplasm</location>
    </subcellularLocation>
    <subcellularLocation>
        <location evidence="1">Nucleus</location>
    </subcellularLocation>
</comment>
<feature type="compositionally biased region" description="Acidic residues" evidence="10">
    <location>
        <begin position="403"/>
        <end position="421"/>
    </location>
</feature>
<evidence type="ECO:0000256" key="2">
    <source>
        <dbReference type="ARBA" id="ARBA00004496"/>
    </source>
</evidence>
<feature type="region of interest" description="Disordered" evidence="10">
    <location>
        <begin position="1735"/>
        <end position="1756"/>
    </location>
</feature>
<protein>
    <submittedName>
        <fullName evidence="12">Monoamine-oxidase A repressor R1 zinc-finger domain-containing protein</fullName>
    </submittedName>
</protein>
<feature type="compositionally biased region" description="Acidic residues" evidence="10">
    <location>
        <begin position="102"/>
        <end position="119"/>
    </location>
</feature>
<accession>A0AAX4PAA9</accession>
<keyword evidence="4" id="KW-1017">Isopeptide bond</keyword>
<feature type="region of interest" description="Disordered" evidence="10">
    <location>
        <begin position="333"/>
        <end position="366"/>
    </location>
</feature>
<reference evidence="12 13" key="1">
    <citation type="submission" date="2024-03" db="EMBL/GenBank/DDBJ databases">
        <title>Complete genome sequence of the green alga Chloropicon roscoffensis RCC1871.</title>
        <authorList>
            <person name="Lemieux C."/>
            <person name="Pombert J.-F."/>
            <person name="Otis C."/>
            <person name="Turmel M."/>
        </authorList>
    </citation>
    <scope>NUCLEOTIDE SEQUENCE [LARGE SCALE GENOMIC DNA]</scope>
    <source>
        <strain evidence="12 13">RCC1871</strain>
    </source>
</reference>
<evidence type="ECO:0000256" key="1">
    <source>
        <dbReference type="ARBA" id="ARBA00004123"/>
    </source>
</evidence>
<dbReference type="Gene3D" id="2.40.50.140">
    <property type="entry name" value="Nucleic acid-binding proteins"/>
    <property type="match status" value="1"/>
</dbReference>
<dbReference type="Pfam" id="PF10497">
    <property type="entry name" value="zf-4CXXC_R1"/>
    <property type="match status" value="1"/>
</dbReference>
<evidence type="ECO:0000256" key="8">
    <source>
        <dbReference type="ARBA" id="ARBA00023163"/>
    </source>
</evidence>
<feature type="region of interest" description="Disordered" evidence="10">
    <location>
        <begin position="390"/>
        <end position="456"/>
    </location>
</feature>
<evidence type="ECO:0000313" key="13">
    <source>
        <dbReference type="Proteomes" id="UP001472866"/>
    </source>
</evidence>
<dbReference type="GO" id="GO:0005737">
    <property type="term" value="C:cytoplasm"/>
    <property type="evidence" value="ECO:0007669"/>
    <property type="project" value="UniProtKB-SubCell"/>
</dbReference>
<keyword evidence="5" id="KW-0597">Phosphoprotein</keyword>
<evidence type="ECO:0000259" key="11">
    <source>
        <dbReference type="Pfam" id="PF10497"/>
    </source>
</evidence>
<keyword evidence="12" id="KW-0862">Zinc</keyword>
<keyword evidence="6" id="KW-0832">Ubl conjugation</keyword>
<feature type="region of interest" description="Disordered" evidence="10">
    <location>
        <begin position="28"/>
        <end position="159"/>
    </location>
</feature>
<evidence type="ECO:0000256" key="10">
    <source>
        <dbReference type="SAM" id="MobiDB-lite"/>
    </source>
</evidence>
<feature type="compositionally biased region" description="Basic and acidic residues" evidence="10">
    <location>
        <begin position="422"/>
        <end position="434"/>
    </location>
</feature>
<feature type="compositionally biased region" description="Low complexity" evidence="10">
    <location>
        <begin position="435"/>
        <end position="445"/>
    </location>
</feature>
<gene>
    <name evidence="12" type="ORF">HKI87_07g46730</name>
</gene>
<dbReference type="GO" id="GO:0006355">
    <property type="term" value="P:regulation of DNA-templated transcription"/>
    <property type="evidence" value="ECO:0007669"/>
    <property type="project" value="InterPro"/>
</dbReference>
<name>A0AAX4PAA9_9CHLO</name>
<dbReference type="GO" id="GO:0008270">
    <property type="term" value="F:zinc ion binding"/>
    <property type="evidence" value="ECO:0007669"/>
    <property type="project" value="UniProtKB-KW"/>
</dbReference>
<evidence type="ECO:0000256" key="7">
    <source>
        <dbReference type="ARBA" id="ARBA00023015"/>
    </source>
</evidence>
<keyword evidence="12" id="KW-0479">Metal-binding</keyword>
<dbReference type="Proteomes" id="UP001472866">
    <property type="component" value="Chromosome 07"/>
</dbReference>
<dbReference type="InterPro" id="IPR018866">
    <property type="entry name" value="Znf-4CXXC_R1"/>
</dbReference>
<feature type="compositionally biased region" description="Basic residues" evidence="10">
    <location>
        <begin position="74"/>
        <end position="88"/>
    </location>
</feature>
<feature type="compositionally biased region" description="Low complexity" evidence="10">
    <location>
        <begin position="502"/>
        <end position="511"/>
    </location>
</feature>
<sequence length="1756" mass="187332">MAMDAEDLVVREALEMIEDMGAELSLSLSVSSDEAEEDGHAVESSRGAQGGADGRQPGKRPSPSRPLGPAGSQPRKRKKGSHRSHQTLRRALLALDGGSEGESTDVEDDPIEQAGASDEDLARERARGLWSPEAPSFAASVDSERSERTGFAPPDASAAHHVVGPQLRALREGQGTNREYYTHEHLRRLRECEARVPWNRLGRGSKTYCSKAHRQPCKACTTCHFCRQKTTDQKTWCPCSLKKGRIVGGKSRGILCGFCLEMRFGENLDEALSNPSWRCPACRDICNCSGATCSRSRRNLFPTNQLYHEADSLGYKSVAHYLILTHLTDGEAMPMPEVGRGSRPRKPTAEAAAGAGEEGDEGDKGGRALLRRRAKIALRREIEVLRIEFPPPDGWEDLGLTDPQEEEEEEEEEEQEEEQEEREVVEILEREGEAAKSAPMAPVAARGLRTEGRGAEDAQVGGELGQLSGSLVAVAVVSRGTGAGAPRVKGSHRTRHRHRQQSAPSIAAPSIAAPREASALAPGGVGAVEEPVPAAVEEIERWQGRAAEVEAEALESRRREVQRRKDEVFSPSLKALRVAADPEDAAAAAGPWHEMLKQVQAVDWESLTVPQRNQRASPIVARLPTRAVVAVDGACREVGGKESASMTHDELRVCSSVLLVLASVLPERQLVPMVCKKVFGRAPIVDVGKSDTRARAILFDASFKILRIMHRRGVDLSQALELLVGVCRSLLDAQDSLFTALSAKVGLGTTPGIRVGSLDLPAVTNRFGQLERISLVRSAMEANQELLLNALSHFAALSTACGRVFHSVLGGLVSRMVDAGGQHLNGLRGGALGFAYAALVLLRAGATEGREEAVDALAEALLPKIDGLVNTGYPIRSKDAGGASADAGAEDSVGIAVSEDTLTMAVRLLCEVVAFLLCEGKITWERASAIVHQPYSPQQFWSSANAHYRSLAYKLTSSIASGTAGPCFKQRESLLGAWIVCMVDPSRGRHQVQVTDALVTALGLGKAALPSAPSEIRSDRDGTLRASWVGFVLRGICSDPRLPSALVSFQTIKTACDFFLAAQKEVVGSGGGRQGWERAALNVLAALLGGYLELKRGDGPALAGAGPLLDLLSRTAAGNLGGCLDLFLRSESKGPNPRLGTIESLGSARMQIRGSPLVHLKSVVEAAASIVVKDGRVWAPSRGLHDVLVAAFELVPGTGPAREPFMTALYEEISSALCPPADASSGGSGGGGSRDALSHFVLGTYVRRWLQRAAAAPRQHTGVAVGALCFLRAHFTQAALRSSPALLRLHLPPLLGPLVECLCLGESCDASSPLQLASLLKHSFGLLCGLARSCGHLVPEYHTAESLGKSSFPCDMNALSSPDPMEEGKHECCLGILWHSALQCFLRLVANALNANLRTIDQVNAASQEQGHIAVLTANISATNRGRMFRLLGRPRPLGGVEALYAQSSRPASALSKVDTGRYPQQLCSLADLVSSGFAMASALQGSDRGLRWALALLPPLHSLLRLAETRPRQLDGEYVLLWSALDAKGHGSGLDLPARPVEPALAGSPVPIQLGEEGGTQAYPNTQDTVRYPSQPEPQATGGSGAGTGQPKPRIVSTRDLGGHVGGVVNFFGYVRSRDPERGTKAFKSQKDFSCVTMADRQGSVKLILTGAAAKAATAQLDEHSMHSPGEEQIVVVKGARVFRRKDGGQVLLQGLQSTRLMLNPSVKAVGALRAWIRERRGEGEPKKEIRVKVEGERAAGAGGGRPRALSEHNK</sequence>
<organism evidence="12 13">
    <name type="scientific">Chloropicon roscoffensis</name>
    <dbReference type="NCBI Taxonomy" id="1461544"/>
    <lineage>
        <taxon>Eukaryota</taxon>
        <taxon>Viridiplantae</taxon>
        <taxon>Chlorophyta</taxon>
        <taxon>Chloropicophyceae</taxon>
        <taxon>Chloropicales</taxon>
        <taxon>Chloropicaceae</taxon>
        <taxon>Chloropicon</taxon>
    </lineage>
</organism>
<keyword evidence="12" id="KW-0863">Zinc-finger</keyword>
<evidence type="ECO:0000256" key="3">
    <source>
        <dbReference type="ARBA" id="ARBA00022490"/>
    </source>
</evidence>
<evidence type="ECO:0000313" key="12">
    <source>
        <dbReference type="EMBL" id="WZN63128.1"/>
    </source>
</evidence>
<keyword evidence="7" id="KW-0805">Transcription regulation</keyword>
<proteinExistence type="predicted"/>
<dbReference type="EMBL" id="CP151507">
    <property type="protein sequence ID" value="WZN63128.1"/>
    <property type="molecule type" value="Genomic_DNA"/>
</dbReference>
<evidence type="ECO:0000256" key="4">
    <source>
        <dbReference type="ARBA" id="ARBA00022499"/>
    </source>
</evidence>
<feature type="region of interest" description="Disordered" evidence="10">
    <location>
        <begin position="482"/>
        <end position="511"/>
    </location>
</feature>
<keyword evidence="8" id="KW-0804">Transcription</keyword>
<keyword evidence="13" id="KW-1185">Reference proteome</keyword>
<dbReference type="InterPro" id="IPR040221">
    <property type="entry name" value="CDCA7/CDA7L"/>
</dbReference>
<feature type="domain" description="Zinc-finger" evidence="11">
    <location>
        <begin position="218"/>
        <end position="322"/>
    </location>
</feature>
<dbReference type="PANTHER" id="PTHR31169">
    <property type="entry name" value="OS05G0300700 PROTEIN"/>
    <property type="match status" value="1"/>
</dbReference>
<evidence type="ECO:0000256" key="9">
    <source>
        <dbReference type="ARBA" id="ARBA00023242"/>
    </source>
</evidence>
<dbReference type="InterPro" id="IPR012340">
    <property type="entry name" value="NA-bd_OB-fold"/>
</dbReference>
<evidence type="ECO:0000256" key="5">
    <source>
        <dbReference type="ARBA" id="ARBA00022553"/>
    </source>
</evidence>